<gene>
    <name evidence="2" type="ORF">FSP39_003246</name>
</gene>
<feature type="compositionally biased region" description="Basic residues" evidence="1">
    <location>
        <begin position="220"/>
        <end position="236"/>
    </location>
</feature>
<organism evidence="2 3">
    <name type="scientific">Pinctada imbricata</name>
    <name type="common">Atlantic pearl-oyster</name>
    <name type="synonym">Pinctada martensii</name>
    <dbReference type="NCBI Taxonomy" id="66713"/>
    <lineage>
        <taxon>Eukaryota</taxon>
        <taxon>Metazoa</taxon>
        <taxon>Spiralia</taxon>
        <taxon>Lophotrochozoa</taxon>
        <taxon>Mollusca</taxon>
        <taxon>Bivalvia</taxon>
        <taxon>Autobranchia</taxon>
        <taxon>Pteriomorphia</taxon>
        <taxon>Pterioida</taxon>
        <taxon>Pterioidea</taxon>
        <taxon>Pteriidae</taxon>
        <taxon>Pinctada</taxon>
    </lineage>
</organism>
<feature type="compositionally biased region" description="Basic residues" evidence="1">
    <location>
        <begin position="252"/>
        <end position="261"/>
    </location>
</feature>
<dbReference type="Proteomes" id="UP001186944">
    <property type="component" value="Unassembled WGS sequence"/>
</dbReference>
<dbReference type="EMBL" id="VSWD01000005">
    <property type="protein sequence ID" value="KAK3101399.1"/>
    <property type="molecule type" value="Genomic_DNA"/>
</dbReference>
<comment type="caution">
    <text evidence="2">The sequence shown here is derived from an EMBL/GenBank/DDBJ whole genome shotgun (WGS) entry which is preliminary data.</text>
</comment>
<accession>A0AA89C507</accession>
<feature type="region of interest" description="Disordered" evidence="1">
    <location>
        <begin position="198"/>
        <end position="261"/>
    </location>
</feature>
<dbReference type="AlphaFoldDB" id="A0AA89C507"/>
<name>A0AA89C507_PINIB</name>
<evidence type="ECO:0000256" key="1">
    <source>
        <dbReference type="SAM" id="MobiDB-lite"/>
    </source>
</evidence>
<dbReference type="PANTHER" id="PTHR33964:SF1">
    <property type="entry name" value="RE45066P"/>
    <property type="match status" value="1"/>
</dbReference>
<dbReference type="PANTHER" id="PTHR33964">
    <property type="entry name" value="RE45066P-RELATED"/>
    <property type="match status" value="1"/>
</dbReference>
<feature type="compositionally biased region" description="Low complexity" evidence="1">
    <location>
        <begin position="242"/>
        <end position="251"/>
    </location>
</feature>
<protein>
    <submittedName>
        <fullName evidence="2">Uncharacterized protein</fullName>
    </submittedName>
</protein>
<reference evidence="2" key="1">
    <citation type="submission" date="2019-08" db="EMBL/GenBank/DDBJ databases">
        <title>The improved chromosome-level genome for the pearl oyster Pinctada fucata martensii using PacBio sequencing and Hi-C.</title>
        <authorList>
            <person name="Zheng Z."/>
        </authorList>
    </citation>
    <scope>NUCLEOTIDE SEQUENCE</scope>
    <source>
        <strain evidence="2">ZZ-2019</strain>
        <tissue evidence="2">Adductor muscle</tissue>
    </source>
</reference>
<keyword evidence="3" id="KW-1185">Reference proteome</keyword>
<sequence>MITVTYHTMAECPSNPQRSAFSCFTEYNTQLLNMQKSRGTLFSGVDVEILRAFCSSYNRAMNCIRRLKSNCPENEQRRIDVTLYNLEGARNELSELCGDDKIYEIYARHMTCFQSAGPYSEQCFEDIMNTTIRLMKRIDDKGLHQLCNDLHLTLRCIRSNIDLNCGKEAASLVNVLVKPMVRRSTKCDEYVKILPPLPSKNKGGDLQQHQAAAPTAPKHPMQKHRADKHRKRRKRDKERQSTHNTETSNTKTTHKPKRTMGNRSRLRTAICHGNSRKCGYPGLRAHNPLLFRLPRSIEECTIVV</sequence>
<evidence type="ECO:0000313" key="3">
    <source>
        <dbReference type="Proteomes" id="UP001186944"/>
    </source>
</evidence>
<evidence type="ECO:0000313" key="2">
    <source>
        <dbReference type="EMBL" id="KAK3101399.1"/>
    </source>
</evidence>
<proteinExistence type="predicted"/>